<dbReference type="EMBL" id="CAJNOR010003240">
    <property type="protein sequence ID" value="CAF1392988.1"/>
    <property type="molecule type" value="Genomic_DNA"/>
</dbReference>
<proteinExistence type="predicted"/>
<dbReference type="FunFam" id="3.30.420.10:FF:000032">
    <property type="entry name" value="Retrovirus-related Pol polyprotein from transposon 297-like Protein"/>
    <property type="match status" value="1"/>
</dbReference>
<keyword evidence="5" id="KW-0511">Multifunctional enzyme</keyword>
<dbReference type="FunFam" id="3.30.70.270:FF:000020">
    <property type="entry name" value="Transposon Tf2-6 polyprotein-like Protein"/>
    <property type="match status" value="1"/>
</dbReference>
<dbReference type="PROSITE" id="PS50878">
    <property type="entry name" value="RT_POL"/>
    <property type="match status" value="1"/>
</dbReference>
<feature type="domain" description="Integrase catalytic" evidence="8">
    <location>
        <begin position="1219"/>
        <end position="1379"/>
    </location>
</feature>
<dbReference type="SUPFAM" id="SSF53098">
    <property type="entry name" value="Ribonuclease H-like"/>
    <property type="match status" value="1"/>
</dbReference>
<evidence type="ECO:0000259" key="7">
    <source>
        <dbReference type="PROSITE" id="PS50878"/>
    </source>
</evidence>
<evidence type="ECO:0000256" key="1">
    <source>
        <dbReference type="ARBA" id="ARBA00022679"/>
    </source>
</evidence>
<keyword evidence="1" id="KW-0808">Transferase</keyword>
<dbReference type="Pfam" id="PF17921">
    <property type="entry name" value="Integrase_H2C2"/>
    <property type="match status" value="1"/>
</dbReference>
<dbReference type="Proteomes" id="UP000663828">
    <property type="component" value="Unassembled WGS sequence"/>
</dbReference>
<feature type="domain" description="Reverse transcriptase" evidence="7">
    <location>
        <begin position="643"/>
        <end position="822"/>
    </location>
</feature>
<dbReference type="Gene3D" id="3.30.70.270">
    <property type="match status" value="2"/>
</dbReference>
<evidence type="ECO:0000256" key="6">
    <source>
        <dbReference type="SAM" id="MobiDB-lite"/>
    </source>
</evidence>
<gene>
    <name evidence="9" type="ORF">XAT740_LOCUS33708</name>
</gene>
<feature type="region of interest" description="Disordered" evidence="6">
    <location>
        <begin position="269"/>
        <end position="294"/>
    </location>
</feature>
<keyword evidence="4" id="KW-0255">Endonuclease</keyword>
<reference evidence="9" key="1">
    <citation type="submission" date="2021-02" db="EMBL/GenBank/DDBJ databases">
        <authorList>
            <person name="Nowell W R."/>
        </authorList>
    </citation>
    <scope>NUCLEOTIDE SEQUENCE</scope>
</reference>
<evidence type="ECO:0000313" key="9">
    <source>
        <dbReference type="EMBL" id="CAF1392988.1"/>
    </source>
</evidence>
<dbReference type="PANTHER" id="PTHR37984:SF5">
    <property type="entry name" value="PROTEIN NYNRIN-LIKE"/>
    <property type="match status" value="1"/>
</dbReference>
<feature type="region of interest" description="Disordered" evidence="6">
    <location>
        <begin position="243"/>
        <end position="262"/>
    </location>
</feature>
<sequence length="1504" mass="174356">LPHYTDLTTGALAGLNSICEDQIEPVGDIRIEEAKNLQQAENIENRPLSFVMTEKLVNTILSTNFDKLPKFGGKNTENIHKWLTDITNELNLLKLDDPQKLSVIQTFLVDDARRWLINHLEELVNWNDFVRQIRQTFSLPLHRELALRKVGTRDQGMNETVLHYYNDMMELFDTIDTKMTDQYKVAYLKAGVKASLKKEVMRREPNSPEQFLEIAQTEEKLDSSINLQMDSLQISDIDSFSAMAKVQSHHQPQQEQQYQYQQQQQEQQYQYQQQQHEQQYQHQPQYQYQHQPQQRKGRGFSKQLRCFRSGANDGMTPVFPQQPSLIFIPTWIQSKKISTMLDTGATSSLITMSVIRQLGYQDHIHKDIGEIMLGDSKTKIVQYGWIYLNLNINNLDFGIRARVVDHLTTDLILGMDFMRKYKVEIKIMQNYIVLYHSKHRLHVKFEKVNSVRLTTQCCLLPKRHTIVDVMIEGITNGNKMLMNVVSEKTQRHKRIRLCDGFVDIRNNLAQLTVYNPTTRMVNLPKSMLVGTIDQLAADTYCSNLILNTNVDGTVVISGKQKSVGDVCEIADRMVQHLEGNDQLQLGNLLQQHKLLFDTTQPRTIKTTVHHVINTGDHPPVNAKPYFKSMEQRKNIQQEIDKMLKAGIIIPSTSPWSSPVVLLKKPNGEFRFIIDYRRLNAITKKDSYPQPTVEELLQRLGGHSWFTKLDLKSGYYQIPIQQSDKEKTAFVTQDGLYQFEVLPMGLMNAPPTFQRMMNNIIGYNRWDYVLVYLDDILIFSKSFEEHMDHLRELFAVLSDHRFTLNPSKCSLAKQSIDFLSHTITKDSIVPSKERVQAILEMPQPTSLAQANKFIGKIGWYRKFIPGFAKIAAPIHKVTNKMKQKKKEFYWHDEQIQAVNKLKQLLTQEPLLLKYPYPTALFILSTDASDYAIGGTLKQVVNGNTHYNYFLSRLLTATERNYPTIEREALAMFWCMEKLQNYLGGRQVMIISDHKPLQQFHLKFKINSKRITEWLIKYQDILPQITEVKYRKGSNHGDADGMSRPDVVNPPHSLNAITRSMAKTARSNMLHNDEPLTTPNNSIIKNPMTFDFSLERIRQEQLNDSQLIRMKQQVISGDINDQSLLVENDVLYKLVQTNHSMTKRKAIYIPATMQDEVIQCFHDHPTAAHFGVNRTWLKMKNTCYWRGMKRDIQTYIKSCDKCARFNISRIKPSGHLNPIESPIGPLEIVSMDFWGPTTEYSINGNKYVLVITDYYTKYVVAQPLPDNSAITAAQCFVEQFVFKYGVPRRLITDQGVHFKNELMKNLTTLLGTHHIHTSAYHPQGNGLVERFNGTFHPQLAKLHNVELNNWDEYLAPIIYAYNTGIQNSTGYSPFQLMFGRNPNLPLDHTSATFTLQRTNDYWYKLLKCMKFYGETSRQRTNIQQKQSKQRFDKNRKDPKYNIHDLVLWKIPGYRSKLTERYSGPFEIINKKHPSYTIQDTQSLAIKQVHISDLKAIYSREGLASYD</sequence>
<dbReference type="SUPFAM" id="SSF50630">
    <property type="entry name" value="Acid proteases"/>
    <property type="match status" value="1"/>
</dbReference>
<feature type="compositionally biased region" description="Low complexity" evidence="6">
    <location>
        <begin position="249"/>
        <end position="262"/>
    </location>
</feature>
<dbReference type="CDD" id="cd00303">
    <property type="entry name" value="retropepsin_like"/>
    <property type="match status" value="1"/>
</dbReference>
<dbReference type="Pfam" id="PF00078">
    <property type="entry name" value="RVT_1"/>
    <property type="match status" value="1"/>
</dbReference>
<evidence type="ECO:0008006" key="11">
    <source>
        <dbReference type="Google" id="ProtNLM"/>
    </source>
</evidence>
<keyword evidence="2" id="KW-0548">Nucleotidyltransferase</keyword>
<feature type="non-terminal residue" evidence="9">
    <location>
        <position position="1"/>
    </location>
</feature>
<dbReference type="CDD" id="cd01647">
    <property type="entry name" value="RT_LTR"/>
    <property type="match status" value="1"/>
</dbReference>
<dbReference type="Gene3D" id="3.10.20.370">
    <property type="match status" value="1"/>
</dbReference>
<dbReference type="Gene3D" id="3.10.10.10">
    <property type="entry name" value="HIV Type 1 Reverse Transcriptase, subunit A, domain 1"/>
    <property type="match status" value="1"/>
</dbReference>
<dbReference type="InterPro" id="IPR000477">
    <property type="entry name" value="RT_dom"/>
</dbReference>
<comment type="caution">
    <text evidence="9">The sequence shown here is derived from an EMBL/GenBank/DDBJ whole genome shotgun (WGS) entry which is preliminary data.</text>
</comment>
<dbReference type="GO" id="GO:0016779">
    <property type="term" value="F:nucleotidyltransferase activity"/>
    <property type="evidence" value="ECO:0007669"/>
    <property type="project" value="UniProtKB-KW"/>
</dbReference>
<dbReference type="PROSITE" id="PS50994">
    <property type="entry name" value="INTEGRASE"/>
    <property type="match status" value="1"/>
</dbReference>
<dbReference type="InterPro" id="IPR050951">
    <property type="entry name" value="Retrovirus_Pol_polyprotein"/>
</dbReference>
<accession>A0A815KA86</accession>
<evidence type="ECO:0000256" key="2">
    <source>
        <dbReference type="ARBA" id="ARBA00022695"/>
    </source>
</evidence>
<evidence type="ECO:0000256" key="3">
    <source>
        <dbReference type="ARBA" id="ARBA00022722"/>
    </source>
</evidence>
<dbReference type="Pfam" id="PF00665">
    <property type="entry name" value="rve"/>
    <property type="match status" value="1"/>
</dbReference>
<dbReference type="InterPro" id="IPR043502">
    <property type="entry name" value="DNA/RNA_pol_sf"/>
</dbReference>
<protein>
    <recommendedName>
        <fullName evidence="11">Reverse transcriptase</fullName>
    </recommendedName>
</protein>
<evidence type="ECO:0000256" key="5">
    <source>
        <dbReference type="ARBA" id="ARBA00023268"/>
    </source>
</evidence>
<dbReference type="PANTHER" id="PTHR37984">
    <property type="entry name" value="PROTEIN CBG26694"/>
    <property type="match status" value="1"/>
</dbReference>
<dbReference type="FunFam" id="3.10.20.370:FF:000001">
    <property type="entry name" value="Retrovirus-related Pol polyprotein from transposon 17.6-like protein"/>
    <property type="match status" value="1"/>
</dbReference>
<feature type="compositionally biased region" description="Low complexity" evidence="6">
    <location>
        <begin position="269"/>
        <end position="292"/>
    </location>
</feature>
<dbReference type="InterPro" id="IPR012337">
    <property type="entry name" value="RNaseH-like_sf"/>
</dbReference>
<evidence type="ECO:0000256" key="4">
    <source>
        <dbReference type="ARBA" id="ARBA00022759"/>
    </source>
</evidence>
<dbReference type="InterPro" id="IPR021109">
    <property type="entry name" value="Peptidase_aspartic_dom_sf"/>
</dbReference>
<dbReference type="InterPro" id="IPR041577">
    <property type="entry name" value="RT_RNaseH_2"/>
</dbReference>
<keyword evidence="3" id="KW-0540">Nuclease</keyword>
<dbReference type="Pfam" id="PF13975">
    <property type="entry name" value="gag-asp_proteas"/>
    <property type="match status" value="1"/>
</dbReference>
<dbReference type="Gene3D" id="1.10.340.70">
    <property type="match status" value="1"/>
</dbReference>
<name>A0A815KA86_ADIRI</name>
<dbReference type="Pfam" id="PF17919">
    <property type="entry name" value="RT_RNaseH_2"/>
    <property type="match status" value="1"/>
</dbReference>
<dbReference type="GO" id="GO:0015074">
    <property type="term" value="P:DNA integration"/>
    <property type="evidence" value="ECO:0007669"/>
    <property type="project" value="InterPro"/>
</dbReference>
<dbReference type="GO" id="GO:0004519">
    <property type="term" value="F:endonuclease activity"/>
    <property type="evidence" value="ECO:0007669"/>
    <property type="project" value="UniProtKB-KW"/>
</dbReference>
<dbReference type="InterPro" id="IPR041588">
    <property type="entry name" value="Integrase_H2C2"/>
</dbReference>
<dbReference type="SUPFAM" id="SSF56672">
    <property type="entry name" value="DNA/RNA polymerases"/>
    <property type="match status" value="1"/>
</dbReference>
<dbReference type="InterPro" id="IPR043128">
    <property type="entry name" value="Rev_trsase/Diguanyl_cyclase"/>
</dbReference>
<dbReference type="Gene3D" id="2.40.70.10">
    <property type="entry name" value="Acid Proteases"/>
    <property type="match status" value="1"/>
</dbReference>
<dbReference type="InterPro" id="IPR036397">
    <property type="entry name" value="RNaseH_sf"/>
</dbReference>
<dbReference type="FunFam" id="1.10.340.70:FF:000001">
    <property type="entry name" value="Retrovirus-related Pol polyprotein from transposon gypsy-like Protein"/>
    <property type="match status" value="1"/>
</dbReference>
<dbReference type="Gene3D" id="3.30.420.10">
    <property type="entry name" value="Ribonuclease H-like superfamily/Ribonuclease H"/>
    <property type="match status" value="1"/>
</dbReference>
<organism evidence="9 10">
    <name type="scientific">Adineta ricciae</name>
    <name type="common">Rotifer</name>
    <dbReference type="NCBI Taxonomy" id="249248"/>
    <lineage>
        <taxon>Eukaryota</taxon>
        <taxon>Metazoa</taxon>
        <taxon>Spiralia</taxon>
        <taxon>Gnathifera</taxon>
        <taxon>Rotifera</taxon>
        <taxon>Eurotatoria</taxon>
        <taxon>Bdelloidea</taxon>
        <taxon>Adinetida</taxon>
        <taxon>Adinetidae</taxon>
        <taxon>Adineta</taxon>
    </lineage>
</organism>
<keyword evidence="10" id="KW-1185">Reference proteome</keyword>
<evidence type="ECO:0000259" key="8">
    <source>
        <dbReference type="PROSITE" id="PS50994"/>
    </source>
</evidence>
<dbReference type="InterPro" id="IPR001584">
    <property type="entry name" value="Integrase_cat-core"/>
</dbReference>
<evidence type="ECO:0000313" key="10">
    <source>
        <dbReference type="Proteomes" id="UP000663828"/>
    </source>
</evidence>
<dbReference type="CDD" id="cd09274">
    <property type="entry name" value="RNase_HI_RT_Ty3"/>
    <property type="match status" value="1"/>
</dbReference>
<dbReference type="GO" id="GO:0003676">
    <property type="term" value="F:nucleic acid binding"/>
    <property type="evidence" value="ECO:0007669"/>
    <property type="project" value="InterPro"/>
</dbReference>
<keyword evidence="4" id="KW-0378">Hydrolase</keyword>